<protein>
    <submittedName>
        <fullName evidence="7">NADPH-dependent oxidoreductase</fullName>
    </submittedName>
</protein>
<dbReference type="AlphaFoldDB" id="A0A2P7BGZ2"/>
<keyword evidence="8" id="KW-1185">Reference proteome</keyword>
<evidence type="ECO:0000256" key="5">
    <source>
        <dbReference type="PIRNR" id="PIRNR005426"/>
    </source>
</evidence>
<dbReference type="EMBL" id="PGGO01000016">
    <property type="protein sequence ID" value="PSH65761.1"/>
    <property type="molecule type" value="Genomic_DNA"/>
</dbReference>
<organism evidence="7 8">
    <name type="scientific">Phyllobacterium brassicacearum</name>
    <dbReference type="NCBI Taxonomy" id="314235"/>
    <lineage>
        <taxon>Bacteria</taxon>
        <taxon>Pseudomonadati</taxon>
        <taxon>Pseudomonadota</taxon>
        <taxon>Alphaproteobacteria</taxon>
        <taxon>Hyphomicrobiales</taxon>
        <taxon>Phyllobacteriaceae</taxon>
        <taxon>Phyllobacterium</taxon>
    </lineage>
</organism>
<evidence type="ECO:0000313" key="8">
    <source>
        <dbReference type="Proteomes" id="UP000241444"/>
    </source>
</evidence>
<accession>A0A2P7BGZ2</accession>
<keyword evidence="5" id="KW-0521">NADP</keyword>
<evidence type="ECO:0000256" key="3">
    <source>
        <dbReference type="ARBA" id="ARBA00022643"/>
    </source>
</evidence>
<evidence type="ECO:0000313" key="7">
    <source>
        <dbReference type="EMBL" id="PSH65761.1"/>
    </source>
</evidence>
<keyword evidence="2 5" id="KW-0285">Flavoprotein</keyword>
<dbReference type="Proteomes" id="UP000241444">
    <property type="component" value="Unassembled WGS sequence"/>
</dbReference>
<evidence type="ECO:0000259" key="6">
    <source>
        <dbReference type="Pfam" id="PF00881"/>
    </source>
</evidence>
<dbReference type="InterPro" id="IPR000415">
    <property type="entry name" value="Nitroreductase-like"/>
</dbReference>
<evidence type="ECO:0000256" key="1">
    <source>
        <dbReference type="ARBA" id="ARBA00008366"/>
    </source>
</evidence>
<reference evidence="8" key="1">
    <citation type="submission" date="2017-11" db="EMBL/GenBank/DDBJ databases">
        <authorList>
            <person name="Kuznetsova I."/>
            <person name="Sazanova A."/>
            <person name="Chirak E."/>
            <person name="Safronova V."/>
            <person name="Willems A."/>
        </authorList>
    </citation>
    <scope>NUCLEOTIDE SEQUENCE [LARGE SCALE GENOMIC DNA]</scope>
    <source>
        <strain evidence="8">STM 196</strain>
    </source>
</reference>
<dbReference type="PIRSF" id="PIRSF005426">
    <property type="entry name" value="Frp"/>
    <property type="match status" value="1"/>
</dbReference>
<feature type="domain" description="Nitroreductase" evidence="6">
    <location>
        <begin position="49"/>
        <end position="203"/>
    </location>
</feature>
<dbReference type="GO" id="GO:0016491">
    <property type="term" value="F:oxidoreductase activity"/>
    <property type="evidence" value="ECO:0007669"/>
    <property type="project" value="UniProtKB-UniRule"/>
</dbReference>
<dbReference type="RefSeq" id="WP_106712851.1">
    <property type="nucleotide sequence ID" value="NZ_PGGO01000016.1"/>
</dbReference>
<name>A0A2P7BGZ2_9HYPH</name>
<dbReference type="SUPFAM" id="SSF55469">
    <property type="entry name" value="FMN-dependent nitroreductase-like"/>
    <property type="match status" value="1"/>
</dbReference>
<gene>
    <name evidence="7" type="ORF">CU102_20010</name>
</gene>
<comment type="similarity">
    <text evidence="1 5">Belongs to the flavin oxidoreductase frp family.</text>
</comment>
<evidence type="ECO:0000256" key="2">
    <source>
        <dbReference type="ARBA" id="ARBA00022630"/>
    </source>
</evidence>
<dbReference type="InterPro" id="IPR029479">
    <property type="entry name" value="Nitroreductase"/>
</dbReference>
<dbReference type="PANTHER" id="PTHR43425">
    <property type="entry name" value="OXYGEN-INSENSITIVE NADPH NITROREDUCTASE"/>
    <property type="match status" value="1"/>
</dbReference>
<dbReference type="PANTHER" id="PTHR43425:SF2">
    <property type="entry name" value="OXYGEN-INSENSITIVE NADPH NITROREDUCTASE"/>
    <property type="match status" value="1"/>
</dbReference>
<keyword evidence="3 5" id="KW-0288">FMN</keyword>
<comment type="caution">
    <text evidence="7">The sequence shown here is derived from an EMBL/GenBank/DDBJ whole genome shotgun (WGS) entry which is preliminary data.</text>
</comment>
<dbReference type="Pfam" id="PF00881">
    <property type="entry name" value="Nitroreductase"/>
    <property type="match status" value="1"/>
</dbReference>
<dbReference type="InterPro" id="IPR016446">
    <property type="entry name" value="Flavin_OxRdtase_Frp"/>
</dbReference>
<keyword evidence="4 5" id="KW-0560">Oxidoreductase</keyword>
<sequence length="289" mass="31549">MSIIAQEATNRSGKFDTNRIITLLRQRYGAPESLSGSLPASDVLETLLSHRSVRSYLPRSVPTEALQLAISAAQSASSSSNLQAWSVVAIEDKDRKARINVVAGNQKQIDQAPLLLVWLADLSRLRGIAADQDSTSVGLDYLESFVLGVIDAALAAQNAVTAFESLGLGTCYIGALRNNPIAIANELALPNEVFPVFGLTVGYPDPAIRTDIKPRLPRTKVLHSERYQIESTSSGFSSYDETLRAFQKIQLMPAIDWTEQVCRRIGTKEALKNRHELADAIKALGFKLK</sequence>
<proteinExistence type="inferred from homology"/>
<dbReference type="Gene3D" id="3.40.109.10">
    <property type="entry name" value="NADH Oxidase"/>
    <property type="match status" value="1"/>
</dbReference>
<dbReference type="OrthoDB" id="3181400at2"/>
<dbReference type="CDD" id="cd02146">
    <property type="entry name" value="NfsA-like"/>
    <property type="match status" value="1"/>
</dbReference>
<evidence type="ECO:0000256" key="4">
    <source>
        <dbReference type="ARBA" id="ARBA00023002"/>
    </source>
</evidence>